<dbReference type="Proteomes" id="UP000887580">
    <property type="component" value="Unplaced"/>
</dbReference>
<name>A0AC35GXA7_9BILA</name>
<evidence type="ECO:0000313" key="1">
    <source>
        <dbReference type="Proteomes" id="UP000887580"/>
    </source>
</evidence>
<protein>
    <submittedName>
        <fullName evidence="2">Uncharacterized protein</fullName>
    </submittedName>
</protein>
<accession>A0AC35GXA7</accession>
<reference evidence="2" key="1">
    <citation type="submission" date="2022-11" db="UniProtKB">
        <authorList>
            <consortium name="WormBaseParasite"/>
        </authorList>
    </citation>
    <scope>IDENTIFICATION</scope>
</reference>
<organism evidence="1 2">
    <name type="scientific">Panagrolaimus sp. PS1159</name>
    <dbReference type="NCBI Taxonomy" id="55785"/>
    <lineage>
        <taxon>Eukaryota</taxon>
        <taxon>Metazoa</taxon>
        <taxon>Ecdysozoa</taxon>
        <taxon>Nematoda</taxon>
        <taxon>Chromadorea</taxon>
        <taxon>Rhabditida</taxon>
        <taxon>Tylenchina</taxon>
        <taxon>Panagrolaimomorpha</taxon>
        <taxon>Panagrolaimoidea</taxon>
        <taxon>Panagrolaimidae</taxon>
        <taxon>Panagrolaimus</taxon>
    </lineage>
</organism>
<dbReference type="WBParaSite" id="PS1159_v2.g9729.t1">
    <property type="protein sequence ID" value="PS1159_v2.g9729.t1"/>
    <property type="gene ID" value="PS1159_v2.g9729"/>
</dbReference>
<proteinExistence type="predicted"/>
<evidence type="ECO:0000313" key="2">
    <source>
        <dbReference type="WBParaSite" id="PS1159_v2.g9729.t1"/>
    </source>
</evidence>
<sequence>MNGRRKQLKNGGGTEKSVLLPVSSVSRLNNLGAPPPIKPLRKSSSEDRVKHHGSHEEKRRRSKTLRKKGDRHSTKKLISKSKENRTSKTARKVNKKRKYPKKPPPLEPGSEGKNAVSSKPKQQPSASCADCKTHDSDLDQESLLKNKKKKNINNEMMVPKVSAAQPDKNNNNNPTAKASMEDDETLISVDTDMPELALPTYVLPEGEFEDPDPIGNSSKISKKHRHTKE</sequence>